<proteinExistence type="predicted"/>
<reference evidence="1" key="1">
    <citation type="submission" date="2019-08" db="EMBL/GenBank/DDBJ databases">
        <authorList>
            <person name="Kucharzyk K."/>
            <person name="Murdoch R.W."/>
            <person name="Higgins S."/>
            <person name="Loffler F."/>
        </authorList>
    </citation>
    <scope>NUCLEOTIDE SEQUENCE</scope>
</reference>
<protein>
    <submittedName>
        <fullName evidence="1">Uncharacterized protein</fullName>
    </submittedName>
</protein>
<comment type="caution">
    <text evidence="1">The sequence shown here is derived from an EMBL/GenBank/DDBJ whole genome shotgun (WGS) entry which is preliminary data.</text>
</comment>
<dbReference type="AlphaFoldDB" id="A0A644XWG5"/>
<sequence>MKISFKLLIILLLPLFCAQANAQQTAYTRDGTKVFLYDDGTWEYAHQTENPADIEINESGSGMSAEIIINDDLLFSIHNGMLDNFEVLRRNGVRLYDNMSGKLRKIGPYDLEYEFSTDRLKQVGPHRIEYDFSSGRIIRIGNYRIEYDFRTNKISRVGDTLFEYSFFNGKLTDIKGHTPGVRITIF</sequence>
<evidence type="ECO:0000313" key="1">
    <source>
        <dbReference type="EMBL" id="MPM20560.1"/>
    </source>
</evidence>
<organism evidence="1">
    <name type="scientific">bioreactor metagenome</name>
    <dbReference type="NCBI Taxonomy" id="1076179"/>
    <lineage>
        <taxon>unclassified sequences</taxon>
        <taxon>metagenomes</taxon>
        <taxon>ecological metagenomes</taxon>
    </lineage>
</organism>
<dbReference type="EMBL" id="VSSQ01003411">
    <property type="protein sequence ID" value="MPM20560.1"/>
    <property type="molecule type" value="Genomic_DNA"/>
</dbReference>
<accession>A0A644XWG5</accession>
<name>A0A644XWG5_9ZZZZ</name>
<gene>
    <name evidence="1" type="ORF">SDC9_66991</name>
</gene>